<accession>A0A317PHC4</accession>
<gene>
    <name evidence="2" type="ORF">DFR52_104138</name>
</gene>
<sequence>MSDTATPAAGLKDHVRLPSGEPAIVPFAELSRLMLVGIDANQGNHLLWTAQTSPDGPWSGTWAPVNESYSYMVLGTGSTMDGRVAMAALTKSAPATVHYIDEAQQGPGGAERWNGPVDLGLPGGVTGFVQLAMQRDANGRVEIFGVDGTTGGVWWIYQNPARIIDITEEVTPPGSTTPITVHVQVPAPPVTPWSAWTQLPGDGLARMTVVNDVNGRITIVATGQDPQAAEVYVNAQTADTALTAADWTGWTRIDNAASGTAGSLPTAVLDRAGFLNIFMVGVNAQIVQIRQTEPAATTWSAWHQVSMIGAAVVNVTSAFDGDGDIVLVALDENLGLHANYQTEVQRQVWSGWQQIGVAPGFGLAAMDYNADGSLSYFQGENRIDGVKFISQVAPDSTHWTAGWTMLADNGIFTYGIVRDLTPPATS</sequence>
<name>A0A317PHC4_9HYPH</name>
<feature type="domain" description="PLL-like beta propeller" evidence="1">
    <location>
        <begin position="208"/>
        <end position="407"/>
    </location>
</feature>
<keyword evidence="3" id="KW-1185">Reference proteome</keyword>
<dbReference type="OrthoDB" id="7671932at2"/>
<dbReference type="Proteomes" id="UP000246352">
    <property type="component" value="Unassembled WGS sequence"/>
</dbReference>
<reference evidence="2 3" key="1">
    <citation type="submission" date="2018-05" db="EMBL/GenBank/DDBJ databases">
        <title>Genomic Encyclopedia of Type Strains, Phase IV (KMG-IV): sequencing the most valuable type-strain genomes for metagenomic binning, comparative biology and taxonomic classification.</title>
        <authorList>
            <person name="Goeker M."/>
        </authorList>
    </citation>
    <scope>NUCLEOTIDE SEQUENCE [LARGE SCALE GENOMIC DNA]</scope>
    <source>
        <strain evidence="2 3">DSM 16791</strain>
    </source>
</reference>
<evidence type="ECO:0000313" key="3">
    <source>
        <dbReference type="Proteomes" id="UP000246352"/>
    </source>
</evidence>
<evidence type="ECO:0000313" key="2">
    <source>
        <dbReference type="EMBL" id="PWV98848.1"/>
    </source>
</evidence>
<dbReference type="AlphaFoldDB" id="A0A317PHC4"/>
<dbReference type="SUPFAM" id="SSF89372">
    <property type="entry name" value="Fucose-specific lectin"/>
    <property type="match status" value="2"/>
</dbReference>
<dbReference type="Pfam" id="PF26607">
    <property type="entry name" value="DUF8189"/>
    <property type="match status" value="1"/>
</dbReference>
<evidence type="ECO:0000259" key="1">
    <source>
        <dbReference type="Pfam" id="PF26607"/>
    </source>
</evidence>
<proteinExistence type="predicted"/>
<comment type="caution">
    <text evidence="2">The sequence shown here is derived from an EMBL/GenBank/DDBJ whole genome shotgun (WGS) entry which is preliminary data.</text>
</comment>
<dbReference type="InterPro" id="IPR058502">
    <property type="entry name" value="PLL-like_beta-prop"/>
</dbReference>
<organism evidence="2 3">
    <name type="scientific">Hoeflea marina</name>
    <dbReference type="NCBI Taxonomy" id="274592"/>
    <lineage>
        <taxon>Bacteria</taxon>
        <taxon>Pseudomonadati</taxon>
        <taxon>Pseudomonadota</taxon>
        <taxon>Alphaproteobacteria</taxon>
        <taxon>Hyphomicrobiales</taxon>
        <taxon>Rhizobiaceae</taxon>
        <taxon>Hoeflea</taxon>
    </lineage>
</organism>
<dbReference type="RefSeq" id="WP_110033021.1">
    <property type="nucleotide sequence ID" value="NZ_QGTR01000004.1"/>
</dbReference>
<dbReference type="EMBL" id="QGTR01000004">
    <property type="protein sequence ID" value="PWV98848.1"/>
    <property type="molecule type" value="Genomic_DNA"/>
</dbReference>
<protein>
    <recommendedName>
        <fullName evidence="1">PLL-like beta propeller domain-containing protein</fullName>
    </recommendedName>
</protein>